<keyword evidence="12" id="KW-1185">Reference proteome</keyword>
<keyword evidence="7" id="KW-0749">Sporulation</keyword>
<dbReference type="PRINTS" id="PR00065">
    <property type="entry name" value="TEADOMAIN"/>
</dbReference>
<comment type="subcellular location">
    <subcellularLocation>
        <location evidence="1">Nucleus</location>
    </subcellularLocation>
</comment>
<proteinExistence type="inferred from homology"/>
<evidence type="ECO:0000313" key="12">
    <source>
        <dbReference type="Proteomes" id="UP000326198"/>
    </source>
</evidence>
<accession>A0A5N7BBJ8</accession>
<evidence type="ECO:0000313" key="11">
    <source>
        <dbReference type="EMBL" id="KAE8379139.1"/>
    </source>
</evidence>
<dbReference type="GO" id="GO:0048315">
    <property type="term" value="P:conidium formation"/>
    <property type="evidence" value="ECO:0007669"/>
    <property type="project" value="UniProtKB-KW"/>
</dbReference>
<feature type="region of interest" description="Disordered" evidence="9">
    <location>
        <begin position="1"/>
        <end position="32"/>
    </location>
</feature>
<name>A0A5N7BBJ8_9EURO</name>
<dbReference type="GO" id="GO:0005634">
    <property type="term" value="C:nucleus"/>
    <property type="evidence" value="ECO:0007669"/>
    <property type="project" value="UniProtKB-SubCell"/>
</dbReference>
<dbReference type="PROSITE" id="PS51088">
    <property type="entry name" value="TEA_2"/>
    <property type="match status" value="1"/>
</dbReference>
<dbReference type="Proteomes" id="UP000326198">
    <property type="component" value="Unassembled WGS sequence"/>
</dbReference>
<feature type="region of interest" description="Disordered" evidence="9">
    <location>
        <begin position="212"/>
        <end position="232"/>
    </location>
</feature>
<evidence type="ECO:0000256" key="9">
    <source>
        <dbReference type="SAM" id="MobiDB-lite"/>
    </source>
</evidence>
<dbReference type="OrthoDB" id="10006572at2759"/>
<dbReference type="InterPro" id="IPR000818">
    <property type="entry name" value="TEA/ATTS_dom"/>
</dbReference>
<evidence type="ECO:0000256" key="1">
    <source>
        <dbReference type="ARBA" id="ARBA00004123"/>
    </source>
</evidence>
<dbReference type="AlphaFoldDB" id="A0A5N7BBJ8"/>
<gene>
    <name evidence="11" type="ORF">BDV26DRAFT_280542</name>
</gene>
<evidence type="ECO:0000256" key="3">
    <source>
        <dbReference type="ARBA" id="ARBA00023015"/>
    </source>
</evidence>
<protein>
    <submittedName>
        <fullName evidence="11">TEA/ATTS domain family-domain-containing protein</fullName>
    </submittedName>
</protein>
<keyword evidence="4" id="KW-0010">Activator</keyword>
<comment type="similarity">
    <text evidence="2">Belongs to the TEC1 family.</text>
</comment>
<dbReference type="Pfam" id="PF01285">
    <property type="entry name" value="TEA"/>
    <property type="match status" value="1"/>
</dbReference>
<keyword evidence="6" id="KW-0539">Nucleus</keyword>
<keyword evidence="3" id="KW-0805">Transcription regulation</keyword>
<evidence type="ECO:0000256" key="7">
    <source>
        <dbReference type="ARBA" id="ARBA00023321"/>
    </source>
</evidence>
<dbReference type="GO" id="GO:0000978">
    <property type="term" value="F:RNA polymerase II cis-regulatory region sequence-specific DNA binding"/>
    <property type="evidence" value="ECO:0007669"/>
    <property type="project" value="TreeGrafter"/>
</dbReference>
<dbReference type="InterPro" id="IPR038096">
    <property type="entry name" value="TEA/ATTS_sf"/>
</dbReference>
<keyword evidence="7" id="KW-0183">Conidiation</keyword>
<evidence type="ECO:0000256" key="4">
    <source>
        <dbReference type="ARBA" id="ARBA00023159"/>
    </source>
</evidence>
<evidence type="ECO:0000256" key="6">
    <source>
        <dbReference type="ARBA" id="ARBA00023242"/>
    </source>
</evidence>
<evidence type="ECO:0000256" key="5">
    <source>
        <dbReference type="ARBA" id="ARBA00023163"/>
    </source>
</evidence>
<dbReference type="PANTHER" id="PTHR11834">
    <property type="entry name" value="TRANSCRIPTIONAL ENHANCER FACTOR TEF RELATED"/>
    <property type="match status" value="1"/>
</dbReference>
<reference evidence="11 12" key="1">
    <citation type="submission" date="2019-04" db="EMBL/GenBank/DDBJ databases">
        <title>Friends and foes A comparative genomics studyof 23 Aspergillus species from section Flavi.</title>
        <authorList>
            <consortium name="DOE Joint Genome Institute"/>
            <person name="Kjaerbolling I."/>
            <person name="Vesth T."/>
            <person name="Frisvad J.C."/>
            <person name="Nybo J.L."/>
            <person name="Theobald S."/>
            <person name="Kildgaard S."/>
            <person name="Isbrandt T."/>
            <person name="Kuo A."/>
            <person name="Sato A."/>
            <person name="Lyhne E.K."/>
            <person name="Kogle M.E."/>
            <person name="Wiebenga A."/>
            <person name="Kun R.S."/>
            <person name="Lubbers R.J."/>
            <person name="Makela M.R."/>
            <person name="Barry K."/>
            <person name="Chovatia M."/>
            <person name="Clum A."/>
            <person name="Daum C."/>
            <person name="Haridas S."/>
            <person name="He G."/>
            <person name="LaButti K."/>
            <person name="Lipzen A."/>
            <person name="Mondo S."/>
            <person name="Riley R."/>
            <person name="Salamov A."/>
            <person name="Simmons B.A."/>
            <person name="Magnuson J.K."/>
            <person name="Henrissat B."/>
            <person name="Mortensen U.H."/>
            <person name="Larsen T.O."/>
            <person name="Devries R.P."/>
            <person name="Grigoriev I.V."/>
            <person name="Machida M."/>
            <person name="Baker S.E."/>
            <person name="Andersen M.R."/>
        </authorList>
    </citation>
    <scope>NUCLEOTIDE SEQUENCE [LARGE SCALE GENOMIC DNA]</scope>
    <source>
        <strain evidence="11 12">IBT 29228</strain>
    </source>
</reference>
<evidence type="ECO:0000256" key="8">
    <source>
        <dbReference type="PROSITE-ProRule" id="PRU00505"/>
    </source>
</evidence>
<feature type="DNA-binding region" description="TEA" evidence="8">
    <location>
        <begin position="130"/>
        <end position="204"/>
    </location>
</feature>
<dbReference type="PANTHER" id="PTHR11834:SF0">
    <property type="entry name" value="PROTEIN SCALLOPED"/>
    <property type="match status" value="1"/>
</dbReference>
<sequence>MAEWQTECMLPPTQSGLEGVGSHPGRVLQNTSGNIQSYSDTLAHTDPVGRDDHFSHYAFKYPHQPPAPTHPMPTTTGLHPQHVINNRFHAKKLRRIQSLGPNLIGPRRTRSYLKSQKYIEYRARPRRDTGKDGEAVWSDELEDAFQQALEANPPMGRRKWSERGKSYGRNELIAEYIFKTTGKRRSRKQVSSHLQVLDSFLKGDPDWERLVREQPTDRSNGQPPSAGPRWRNPIELPFSSHYNGHNYPSYHDSLRPVPPYSGELPPPHVVFNPNLHADATNINMIHGLSFDMWVSVPDQPEQIEDAFHVYTRLQGDQRHPGAPPTRLDDIPNWRMSFPYLNSIMTDINNPLDCEIILLEANLELMDDYPPPGSRLGIQLELDFTQPSNGDALANQMENWSCSTYIYEEGQDVLESRHNISKQQSNKVKPPFESTWWVKRFTELTVAKQRTEQSGQYEAADRQTRDYFRTLTAVQEIRATPSSRRVSSQYSDNSPDDSKRMAILLWQFRQTQRKEVGTTTWRRVTCPFPDRNTIPSPKPVTGIDLPPLSFDANTLARPAPHIYQAPQTHSLVHHGGASQPPWSIYPPAQDGIFNGNGGFDLLNSITKPEAGLHDKTAVTSVLDTYPSLQPEVSQPMSLNGSTAGPGMLSVPDLSLSHTSLNGYSLSGHDNHYGTPQHAGVSLPDSSHVLNNSIFGPSSQSIEDMNQTHAPWPTPTSSITDVGSSNYSHLPFSDHHVPSVSRETHQPNHFEVLLSGHDDLIIRDMAGDPGINGAGHGHINHAYTESNAVEAA</sequence>
<dbReference type="GO" id="GO:0005667">
    <property type="term" value="C:transcription regulator complex"/>
    <property type="evidence" value="ECO:0007669"/>
    <property type="project" value="TreeGrafter"/>
</dbReference>
<dbReference type="EMBL" id="ML736198">
    <property type="protein sequence ID" value="KAE8379139.1"/>
    <property type="molecule type" value="Genomic_DNA"/>
</dbReference>
<organism evidence="11 12">
    <name type="scientific">Aspergillus bertholletiae</name>
    <dbReference type="NCBI Taxonomy" id="1226010"/>
    <lineage>
        <taxon>Eukaryota</taxon>
        <taxon>Fungi</taxon>
        <taxon>Dikarya</taxon>
        <taxon>Ascomycota</taxon>
        <taxon>Pezizomycotina</taxon>
        <taxon>Eurotiomycetes</taxon>
        <taxon>Eurotiomycetidae</taxon>
        <taxon>Eurotiales</taxon>
        <taxon>Aspergillaceae</taxon>
        <taxon>Aspergillus</taxon>
        <taxon>Aspergillus subgen. Circumdati</taxon>
    </lineage>
</organism>
<dbReference type="GO" id="GO:0000981">
    <property type="term" value="F:DNA-binding transcription factor activity, RNA polymerase II-specific"/>
    <property type="evidence" value="ECO:0007669"/>
    <property type="project" value="TreeGrafter"/>
</dbReference>
<dbReference type="Gene3D" id="6.10.20.40">
    <property type="entry name" value="TEA/ATTS domain"/>
    <property type="match status" value="1"/>
</dbReference>
<evidence type="ECO:0000259" key="10">
    <source>
        <dbReference type="PROSITE" id="PS51088"/>
    </source>
</evidence>
<dbReference type="SMART" id="SM00426">
    <property type="entry name" value="TEA"/>
    <property type="match status" value="1"/>
</dbReference>
<keyword evidence="5" id="KW-0804">Transcription</keyword>
<evidence type="ECO:0000256" key="2">
    <source>
        <dbReference type="ARBA" id="ARBA00008421"/>
    </source>
</evidence>
<feature type="domain" description="TEA" evidence="10">
    <location>
        <begin position="130"/>
        <end position="204"/>
    </location>
</feature>
<dbReference type="InterPro" id="IPR050937">
    <property type="entry name" value="TEC1_TEAD_TF"/>
</dbReference>